<keyword evidence="2" id="KW-0808">Transferase</keyword>
<dbReference type="Gene3D" id="2.30.30.850">
    <property type="match status" value="1"/>
</dbReference>
<evidence type="ECO:0000259" key="10">
    <source>
        <dbReference type="PROSITE" id="PS50994"/>
    </source>
</evidence>
<dbReference type="AlphaFoldDB" id="A0A8P4FYZ8"/>
<dbReference type="GO" id="GO:0003676">
    <property type="term" value="F:nucleic acid binding"/>
    <property type="evidence" value="ECO:0007669"/>
    <property type="project" value="InterPro"/>
</dbReference>
<dbReference type="Pfam" id="PF00665">
    <property type="entry name" value="rve"/>
    <property type="match status" value="1"/>
</dbReference>
<evidence type="ECO:0000256" key="5">
    <source>
        <dbReference type="ARBA" id="ARBA00022759"/>
    </source>
</evidence>
<dbReference type="PANTHER" id="PTHR41694:SF5">
    <property type="entry name" value="RIBONUCLEASE H"/>
    <property type="match status" value="1"/>
</dbReference>
<dbReference type="GeneTree" id="ENSGT00940000160750"/>
<keyword evidence="7" id="KW-0695">RNA-directed DNA polymerase</keyword>
<accession>A0A8P4FYZ8</accession>
<dbReference type="Ensembl" id="ENSDLAT00005085271.1">
    <property type="protein sequence ID" value="ENSDLAP00005063973.1"/>
    <property type="gene ID" value="ENSDLAG00005033749.1"/>
</dbReference>
<dbReference type="PROSITE" id="PS50879">
    <property type="entry name" value="RNASE_H_1"/>
    <property type="match status" value="1"/>
</dbReference>
<dbReference type="GO" id="GO:0003964">
    <property type="term" value="F:RNA-directed DNA polymerase activity"/>
    <property type="evidence" value="ECO:0007669"/>
    <property type="project" value="UniProtKB-KW"/>
</dbReference>
<evidence type="ECO:0000256" key="7">
    <source>
        <dbReference type="ARBA" id="ARBA00022918"/>
    </source>
</evidence>
<feature type="region of interest" description="Disordered" evidence="8">
    <location>
        <begin position="883"/>
        <end position="927"/>
    </location>
</feature>
<feature type="compositionally biased region" description="Basic and acidic residues" evidence="8">
    <location>
        <begin position="892"/>
        <end position="917"/>
    </location>
</feature>
<keyword evidence="4" id="KW-0540">Nuclease</keyword>
<feature type="domain" description="Integrase catalytic" evidence="10">
    <location>
        <begin position="617"/>
        <end position="774"/>
    </location>
</feature>
<dbReference type="SUPFAM" id="SSF53098">
    <property type="entry name" value="Ribonuclease H-like"/>
    <property type="match status" value="2"/>
</dbReference>
<dbReference type="Gene3D" id="3.30.420.10">
    <property type="entry name" value="Ribonuclease H-like superfamily/Ribonuclease H"/>
    <property type="match status" value="2"/>
</dbReference>
<evidence type="ECO:0000256" key="4">
    <source>
        <dbReference type="ARBA" id="ARBA00022722"/>
    </source>
</evidence>
<dbReference type="Proteomes" id="UP000694389">
    <property type="component" value="Unassembled WGS sequence"/>
</dbReference>
<sequence>MSGDYVYSVGSSGQTIRENITVPLKCADGPDISFKHAFLLSKVCPINLMGRDLMCKLGLCLISTPEGVKVHRLSDLEPHFSHSFVHHIPELQYAYLWKLQPSTASELVTLARKTVLTATIDFMTPEDLHCTSHVSPGPNEPYEEGWLRERFDKLTLSHIYWTQHKCAISVSLTPAQYEVYTIDHSVPHITLAKHTSDNWEDLGPFIKSCQCAADWQETSDRSIFFSPTLQCYSKSLPFFVHTQRTIQLVPKSTFKSFSFLSKEQATAITALQEVLKTLWAVSKYDVGLIKDCEPVVITNITVKRCNVLNPATLFPTPDDGQEHNCVAVLQQICSPRPDLQETPLTNPDLVVFVDGSASRDPKTGRNRVGFAVVTNHETLASGSLPSHYSVQAAELTALTEACKLASNKTVTIYTDSRYAFGVVHDFGTLWKHRQFLKSDGKPILHHDKVAALLDAILLPTSIAVCKCLAHTNNSDSVSLGNARADTAAKRAALQPTILDPLFVSTPVSIPSSLTAMQSFATPQEKTLWRRCGATQEEAVWRGPDNKPCLPKHFFPHFAKLTHGLDHVSKGGMLDALTQHWFTKGFSVHAQKFCQSCMVCATHNSGKTKTITHAAHPPPDRPFEHLMMDFIELSPAEGKKYCLVMVDMWSKWVEAFPARHQSSQVVAKALLTEIIPRWGIPTKLSSDNGAHFFNSAITQISDFLAIDLRRHCAYHPASGGAVERENGTLKSKLAKCCEETGLPWTKALPIVLMHIRMRKRSRVNMSPFEILFGRPPSLGVEPVTRPLPSTGLCDDDMLQYCKNLSSTLSQISQQVKSALPLPASTLLHDFQPGNWVVIKDFRRKHWHSKRWRGPFQVLLTTHTAVKIAERATWVHANHCRKVPEPTEEFSCQPERREDSRRGDGQHEDERAHGEDDTRNNSINSTTTN</sequence>
<dbReference type="Pfam" id="PF00075">
    <property type="entry name" value="RNase_H"/>
    <property type="match status" value="1"/>
</dbReference>
<dbReference type="PANTHER" id="PTHR41694">
    <property type="entry name" value="ENDOGENOUS RETROVIRUS GROUP K MEMBER POL PROTEIN"/>
    <property type="match status" value="1"/>
</dbReference>
<name>A0A8P4FYZ8_DICLA</name>
<keyword evidence="5" id="KW-0255">Endonuclease</keyword>
<keyword evidence="12" id="KW-1185">Reference proteome</keyword>
<evidence type="ECO:0000256" key="3">
    <source>
        <dbReference type="ARBA" id="ARBA00022695"/>
    </source>
</evidence>
<dbReference type="Gene3D" id="2.40.70.10">
    <property type="entry name" value="Acid Proteases"/>
    <property type="match status" value="1"/>
</dbReference>
<evidence type="ECO:0000256" key="8">
    <source>
        <dbReference type="SAM" id="MobiDB-lite"/>
    </source>
</evidence>
<evidence type="ECO:0000256" key="1">
    <source>
        <dbReference type="ARBA" id="ARBA00018735"/>
    </source>
</evidence>
<dbReference type="InterPro" id="IPR021109">
    <property type="entry name" value="Peptidase_aspartic_dom_sf"/>
</dbReference>
<feature type="compositionally biased region" description="Low complexity" evidence="8">
    <location>
        <begin position="918"/>
        <end position="927"/>
    </location>
</feature>
<dbReference type="InterPro" id="IPR001584">
    <property type="entry name" value="Integrase_cat-core"/>
</dbReference>
<dbReference type="InterPro" id="IPR040643">
    <property type="entry name" value="MLVIN_C"/>
</dbReference>
<evidence type="ECO:0000313" key="11">
    <source>
        <dbReference type="Ensembl" id="ENSDLAP00005063973.1"/>
    </source>
</evidence>
<proteinExistence type="predicted"/>
<dbReference type="Gene3D" id="1.10.340.70">
    <property type="match status" value="1"/>
</dbReference>
<protein>
    <recommendedName>
        <fullName evidence="1">Gag-Pol polyprotein</fullName>
    </recommendedName>
</protein>
<dbReference type="InterPro" id="IPR036397">
    <property type="entry name" value="RNaseH_sf"/>
</dbReference>
<reference evidence="11" key="2">
    <citation type="submission" date="2025-09" db="UniProtKB">
        <authorList>
            <consortium name="Ensembl"/>
        </authorList>
    </citation>
    <scope>IDENTIFICATION</scope>
</reference>
<dbReference type="Pfam" id="PF18697">
    <property type="entry name" value="MLVIN_C"/>
    <property type="match status" value="1"/>
</dbReference>
<dbReference type="GO" id="GO:0004523">
    <property type="term" value="F:RNA-DNA hybrid ribonuclease activity"/>
    <property type="evidence" value="ECO:0007669"/>
    <property type="project" value="InterPro"/>
</dbReference>
<organism evidence="11 12">
    <name type="scientific">Dicentrarchus labrax</name>
    <name type="common">European seabass</name>
    <name type="synonym">Morone labrax</name>
    <dbReference type="NCBI Taxonomy" id="13489"/>
    <lineage>
        <taxon>Eukaryota</taxon>
        <taxon>Metazoa</taxon>
        <taxon>Chordata</taxon>
        <taxon>Craniata</taxon>
        <taxon>Vertebrata</taxon>
        <taxon>Euteleostomi</taxon>
        <taxon>Actinopterygii</taxon>
        <taxon>Neopterygii</taxon>
        <taxon>Teleostei</taxon>
        <taxon>Neoteleostei</taxon>
        <taxon>Acanthomorphata</taxon>
        <taxon>Eupercaria</taxon>
        <taxon>Moronidae</taxon>
        <taxon>Dicentrarchus</taxon>
    </lineage>
</organism>
<evidence type="ECO:0000313" key="12">
    <source>
        <dbReference type="Proteomes" id="UP000694389"/>
    </source>
</evidence>
<keyword evidence="3" id="KW-0548">Nucleotidyltransferase</keyword>
<dbReference type="InterPro" id="IPR012337">
    <property type="entry name" value="RNaseH-like_sf"/>
</dbReference>
<evidence type="ECO:0000256" key="6">
    <source>
        <dbReference type="ARBA" id="ARBA00022801"/>
    </source>
</evidence>
<dbReference type="GO" id="GO:0015074">
    <property type="term" value="P:DNA integration"/>
    <property type="evidence" value="ECO:0007669"/>
    <property type="project" value="InterPro"/>
</dbReference>
<keyword evidence="6" id="KW-0378">Hydrolase</keyword>
<feature type="domain" description="RNase H type-1" evidence="9">
    <location>
        <begin position="345"/>
        <end position="493"/>
    </location>
</feature>
<reference evidence="11" key="1">
    <citation type="submission" date="2025-08" db="UniProtKB">
        <authorList>
            <consortium name="Ensembl"/>
        </authorList>
    </citation>
    <scope>IDENTIFICATION</scope>
</reference>
<evidence type="ECO:0000259" key="9">
    <source>
        <dbReference type="PROSITE" id="PS50879"/>
    </source>
</evidence>
<evidence type="ECO:0000256" key="2">
    <source>
        <dbReference type="ARBA" id="ARBA00022679"/>
    </source>
</evidence>
<dbReference type="InterPro" id="IPR002156">
    <property type="entry name" value="RNaseH_domain"/>
</dbReference>
<dbReference type="PROSITE" id="PS50994">
    <property type="entry name" value="INTEGRASE"/>
    <property type="match status" value="1"/>
</dbReference>